<proteinExistence type="predicted"/>
<evidence type="ECO:0000313" key="1">
    <source>
        <dbReference type="EMBL" id="MBX20718.1"/>
    </source>
</evidence>
<accession>A0A2P2LRW9</accession>
<name>A0A2P2LRW9_RHIMU</name>
<sequence length="64" mass="7452">MKSNGSKSFISVANSSIQSSFQFREPRQNFSSYLPLFRYVFRHRIAICPKSFTNFQNLCSCLFS</sequence>
<dbReference type="EMBL" id="GGEC01040226">
    <property type="protein sequence ID" value="MBX20710.1"/>
    <property type="molecule type" value="Transcribed_RNA"/>
</dbReference>
<dbReference type="AlphaFoldDB" id="A0A2P2LRW9"/>
<dbReference type="EMBL" id="GGEC01040233">
    <property type="protein sequence ID" value="MBX20717.1"/>
    <property type="molecule type" value="Transcribed_RNA"/>
</dbReference>
<protein>
    <submittedName>
        <fullName evidence="1">V-type proton ATPase subunit a</fullName>
    </submittedName>
</protein>
<reference evidence="1" key="1">
    <citation type="submission" date="2018-02" db="EMBL/GenBank/DDBJ databases">
        <title>Rhizophora mucronata_Transcriptome.</title>
        <authorList>
            <person name="Meera S.P."/>
            <person name="Sreeshan A."/>
            <person name="Augustine A."/>
        </authorList>
    </citation>
    <scope>NUCLEOTIDE SEQUENCE</scope>
    <source>
        <tissue evidence="1">Leaf</tissue>
    </source>
</reference>
<dbReference type="EMBL" id="GGEC01040234">
    <property type="protein sequence ID" value="MBX20718.1"/>
    <property type="molecule type" value="Transcribed_RNA"/>
</dbReference>
<organism evidence="1">
    <name type="scientific">Rhizophora mucronata</name>
    <name type="common">Asiatic mangrove</name>
    <dbReference type="NCBI Taxonomy" id="61149"/>
    <lineage>
        <taxon>Eukaryota</taxon>
        <taxon>Viridiplantae</taxon>
        <taxon>Streptophyta</taxon>
        <taxon>Embryophyta</taxon>
        <taxon>Tracheophyta</taxon>
        <taxon>Spermatophyta</taxon>
        <taxon>Magnoliopsida</taxon>
        <taxon>eudicotyledons</taxon>
        <taxon>Gunneridae</taxon>
        <taxon>Pentapetalae</taxon>
        <taxon>rosids</taxon>
        <taxon>fabids</taxon>
        <taxon>Malpighiales</taxon>
        <taxon>Rhizophoraceae</taxon>
        <taxon>Rhizophora</taxon>
    </lineage>
</organism>